<accession>A0A916XKQ7</accession>
<reference evidence="2" key="2">
    <citation type="submission" date="2020-09" db="EMBL/GenBank/DDBJ databases">
        <authorList>
            <person name="Sun Q."/>
            <person name="Zhou Y."/>
        </authorList>
    </citation>
    <scope>NUCLEOTIDE SEQUENCE</scope>
    <source>
        <strain evidence="2">CGMCC 1.10998</strain>
    </source>
</reference>
<reference evidence="2" key="1">
    <citation type="journal article" date="2014" name="Int. J. Syst. Evol. Microbiol.">
        <title>Complete genome sequence of Corynebacterium casei LMG S-19264T (=DSM 44701T), isolated from a smear-ripened cheese.</title>
        <authorList>
            <consortium name="US DOE Joint Genome Institute (JGI-PGF)"/>
            <person name="Walter F."/>
            <person name="Albersmeier A."/>
            <person name="Kalinowski J."/>
            <person name="Ruckert C."/>
        </authorList>
    </citation>
    <scope>NUCLEOTIDE SEQUENCE</scope>
    <source>
        <strain evidence="2">CGMCC 1.10998</strain>
    </source>
</reference>
<dbReference type="Proteomes" id="UP000637423">
    <property type="component" value="Unassembled WGS sequence"/>
</dbReference>
<keyword evidence="3" id="KW-1185">Reference proteome</keyword>
<sequence length="267" mass="29529">MKAAALVRSFLAASLLLAVSAASHAGRSCEPYQPNANTVMKAMELALKTRQALDDSGAQVAFIARVGQDLSKYHLRYSHMGIAWRDHPAGRWIVVHELNQCGTAESVLFNEGLGNFFMDDMFAFETLLVVPDPAVQQKMVGLLGSDAPKRLHTQRYNMLSYPFSDSYQNSNQWVLEMLAAASAKDADIASRSQAQAWLKMTGYHASTIEIPALTRLGARMFKANVAFDDQPFDRRMAGHIDTVTVDSVVQFLEARKLETGKQVVVYP</sequence>
<gene>
    <name evidence="2" type="ORF">GCM10011396_27500</name>
</gene>
<comment type="caution">
    <text evidence="2">The sequence shown here is derived from an EMBL/GenBank/DDBJ whole genome shotgun (WGS) entry which is preliminary data.</text>
</comment>
<organism evidence="2 3">
    <name type="scientific">Undibacterium terreum</name>
    <dbReference type="NCBI Taxonomy" id="1224302"/>
    <lineage>
        <taxon>Bacteria</taxon>
        <taxon>Pseudomonadati</taxon>
        <taxon>Pseudomonadota</taxon>
        <taxon>Betaproteobacteria</taxon>
        <taxon>Burkholderiales</taxon>
        <taxon>Oxalobacteraceae</taxon>
        <taxon>Undibacterium</taxon>
    </lineage>
</organism>
<evidence type="ECO:0000313" key="2">
    <source>
        <dbReference type="EMBL" id="GGC78810.1"/>
    </source>
</evidence>
<dbReference type="AlphaFoldDB" id="A0A916XKQ7"/>
<dbReference type="PIRSF" id="PIRSF028477">
    <property type="entry name" value="UCP028477"/>
    <property type="match status" value="1"/>
</dbReference>
<keyword evidence="1" id="KW-0732">Signal</keyword>
<evidence type="ECO:0000313" key="3">
    <source>
        <dbReference type="Proteomes" id="UP000637423"/>
    </source>
</evidence>
<proteinExistence type="predicted"/>
<evidence type="ECO:0000256" key="1">
    <source>
        <dbReference type="SAM" id="SignalP"/>
    </source>
</evidence>
<feature type="chain" id="PRO_5038116889" evidence="1">
    <location>
        <begin position="26"/>
        <end position="267"/>
    </location>
</feature>
<dbReference type="EMBL" id="BMED01000002">
    <property type="protein sequence ID" value="GGC78810.1"/>
    <property type="molecule type" value="Genomic_DNA"/>
</dbReference>
<feature type="signal peptide" evidence="1">
    <location>
        <begin position="1"/>
        <end position="25"/>
    </location>
</feature>
<dbReference type="InterPro" id="IPR014547">
    <property type="entry name" value="UCP028477"/>
</dbReference>
<dbReference type="Pfam" id="PF09916">
    <property type="entry name" value="DUF2145"/>
    <property type="match status" value="1"/>
</dbReference>
<dbReference type="RefSeq" id="WP_188566576.1">
    <property type="nucleotide sequence ID" value="NZ_BMED01000002.1"/>
</dbReference>
<protein>
    <submittedName>
        <fullName evidence="2">Membrane protein</fullName>
    </submittedName>
</protein>
<name>A0A916XKQ7_9BURK</name>